<organism evidence="5 6">
    <name type="scientific">Sinanodonta woodiana</name>
    <name type="common">Chinese pond mussel</name>
    <name type="synonym">Anodonta woodiana</name>
    <dbReference type="NCBI Taxonomy" id="1069815"/>
    <lineage>
        <taxon>Eukaryota</taxon>
        <taxon>Metazoa</taxon>
        <taxon>Spiralia</taxon>
        <taxon>Lophotrochozoa</taxon>
        <taxon>Mollusca</taxon>
        <taxon>Bivalvia</taxon>
        <taxon>Autobranchia</taxon>
        <taxon>Heteroconchia</taxon>
        <taxon>Palaeoheterodonta</taxon>
        <taxon>Unionida</taxon>
        <taxon>Unionoidea</taxon>
        <taxon>Unionidae</taxon>
        <taxon>Unioninae</taxon>
        <taxon>Sinanodonta</taxon>
    </lineage>
</organism>
<dbReference type="Pfam" id="PF00059">
    <property type="entry name" value="Lectin_C"/>
    <property type="match status" value="1"/>
</dbReference>
<proteinExistence type="predicted"/>
<dbReference type="SMART" id="SM00034">
    <property type="entry name" value="CLECT"/>
    <property type="match status" value="1"/>
</dbReference>
<evidence type="ECO:0000313" key="6">
    <source>
        <dbReference type="Proteomes" id="UP001634394"/>
    </source>
</evidence>
<dbReference type="InterPro" id="IPR052309">
    <property type="entry name" value="C-type_Lectin_Domain_Fam1"/>
</dbReference>
<dbReference type="PANTHER" id="PTHR46490:SF6">
    <property type="entry name" value="ASIALOGLYCOPROTEIN RECEPTOR 1-LIKE-RELATED"/>
    <property type="match status" value="1"/>
</dbReference>
<feature type="non-terminal residue" evidence="5">
    <location>
        <position position="127"/>
    </location>
</feature>
<dbReference type="PANTHER" id="PTHR46490">
    <property type="entry name" value="C-TYPE LECTIN DOMAIN FAMILY 12 MEMBER A-RELATED"/>
    <property type="match status" value="1"/>
</dbReference>
<dbReference type="InterPro" id="IPR016186">
    <property type="entry name" value="C-type_lectin-like/link_sf"/>
</dbReference>
<dbReference type="Proteomes" id="UP001634394">
    <property type="component" value="Unassembled WGS sequence"/>
</dbReference>
<evidence type="ECO:0000256" key="3">
    <source>
        <dbReference type="ARBA" id="ARBA00023180"/>
    </source>
</evidence>
<keyword evidence="1" id="KW-0430">Lectin</keyword>
<feature type="domain" description="C-type lectin" evidence="4">
    <location>
        <begin position="14"/>
        <end position="126"/>
    </location>
</feature>
<keyword evidence="3" id="KW-0325">Glycoprotein</keyword>
<name>A0ABD3VL57_SINWO</name>
<feature type="non-terminal residue" evidence="5">
    <location>
        <position position="1"/>
    </location>
</feature>
<dbReference type="InterPro" id="IPR001304">
    <property type="entry name" value="C-type_lectin-like"/>
</dbReference>
<reference evidence="5 6" key="1">
    <citation type="submission" date="2024-11" db="EMBL/GenBank/DDBJ databases">
        <title>Chromosome-level genome assembly of the freshwater bivalve Anodonta woodiana.</title>
        <authorList>
            <person name="Chen X."/>
        </authorList>
    </citation>
    <scope>NUCLEOTIDE SEQUENCE [LARGE SCALE GENOMIC DNA]</scope>
    <source>
        <strain evidence="5">MN2024</strain>
        <tissue evidence="5">Gills</tissue>
    </source>
</reference>
<evidence type="ECO:0000259" key="4">
    <source>
        <dbReference type="PROSITE" id="PS50041"/>
    </source>
</evidence>
<evidence type="ECO:0000313" key="5">
    <source>
        <dbReference type="EMBL" id="KAL3862329.1"/>
    </source>
</evidence>
<dbReference type="InterPro" id="IPR016187">
    <property type="entry name" value="CTDL_fold"/>
</dbReference>
<keyword evidence="6" id="KW-1185">Reference proteome</keyword>
<protein>
    <recommendedName>
        <fullName evidence="4">C-type lectin domain-containing protein</fullName>
    </recommendedName>
</protein>
<dbReference type="AlphaFoldDB" id="A0ABD3VL57"/>
<evidence type="ECO:0000256" key="2">
    <source>
        <dbReference type="ARBA" id="ARBA00023157"/>
    </source>
</evidence>
<dbReference type="EMBL" id="JBJQND010000011">
    <property type="protein sequence ID" value="KAL3862329.1"/>
    <property type="molecule type" value="Genomic_DNA"/>
</dbReference>
<evidence type="ECO:0000256" key="1">
    <source>
        <dbReference type="ARBA" id="ARBA00022734"/>
    </source>
</evidence>
<dbReference type="Gene3D" id="3.10.100.10">
    <property type="entry name" value="Mannose-Binding Protein A, subunit A"/>
    <property type="match status" value="1"/>
</dbReference>
<comment type="caution">
    <text evidence="5">The sequence shown here is derived from an EMBL/GenBank/DDBJ whole genome shotgun (WGS) entry which is preliminary data.</text>
</comment>
<dbReference type="PROSITE" id="PS50041">
    <property type="entry name" value="C_TYPE_LECTIN_2"/>
    <property type="match status" value="1"/>
</dbReference>
<accession>A0ABD3VL57</accession>
<dbReference type="SUPFAM" id="SSF56436">
    <property type="entry name" value="C-type lectin-like"/>
    <property type="match status" value="1"/>
</dbReference>
<gene>
    <name evidence="5" type="ORF">ACJMK2_008306</name>
</gene>
<keyword evidence="2" id="KW-1015">Disulfide bond</keyword>
<sequence length="127" mass="14758">DNPFLICLPPFEERHKTCYRPSAHYTVWDSCDQECKNQQLEFAVIADNHTWLDITLKLLRQGDVYWIAASRKERNWYWSNGTSLSPQLLENVHSENNGSCLSLNVTKAVKSLQSRSCQEYSLCLCQE</sequence>
<dbReference type="GO" id="GO:0030246">
    <property type="term" value="F:carbohydrate binding"/>
    <property type="evidence" value="ECO:0007669"/>
    <property type="project" value="UniProtKB-KW"/>
</dbReference>